<accession>A0A1U7EUT5</accession>
<dbReference type="KEGG" id="nph:NP_1338A"/>
<keyword evidence="1" id="KW-1133">Transmembrane helix</keyword>
<dbReference type="GeneID" id="3701118"/>
<sequence>MTRNASGEAGQLTPLHWVGIGAALVTAGVHFFLGAQDLDGLFGISFLFAGIGFLAGIAAIVVGWRRRLVYLLGVPFTAGQIVLWLALNQPIPPISAPEAVDKVAQVVLVAVLVVLLYREGLPGR</sequence>
<feature type="transmembrane region" description="Helical" evidence="1">
    <location>
        <begin position="12"/>
        <end position="35"/>
    </location>
</feature>
<dbReference type="EMBL" id="CR936257">
    <property type="protein sequence ID" value="CAI48760.1"/>
    <property type="molecule type" value="Genomic_DNA"/>
</dbReference>
<dbReference type="eggNOG" id="arCOG04524">
    <property type="taxonomic scope" value="Archaea"/>
</dbReference>
<keyword evidence="3" id="KW-1185">Reference proteome</keyword>
<dbReference type="OrthoDB" id="330759at2157"/>
<evidence type="ECO:0000313" key="2">
    <source>
        <dbReference type="EMBL" id="CAI48760.1"/>
    </source>
</evidence>
<dbReference type="Proteomes" id="UP000002698">
    <property type="component" value="Chromosome"/>
</dbReference>
<keyword evidence="1" id="KW-0472">Membrane</keyword>
<dbReference type="EnsemblBacteria" id="CAI48760">
    <property type="protein sequence ID" value="CAI48760"/>
    <property type="gene ID" value="NP_1338A"/>
</dbReference>
<dbReference type="Pfam" id="PF24287">
    <property type="entry name" value="DUF7475"/>
    <property type="match status" value="1"/>
</dbReference>
<reference evidence="2 3" key="1">
    <citation type="journal article" date="2005" name="Genome Res.">
        <title>Living with two extremes: conclusions from the genome sequence of Natronomonas pharaonis.</title>
        <authorList>
            <person name="Falb M."/>
            <person name="Pfeiffer F."/>
            <person name="Palm P."/>
            <person name="Rodewald K."/>
            <person name="Hickmann V."/>
            <person name="Tittor J."/>
            <person name="Oesterhelt D."/>
        </authorList>
    </citation>
    <scope>NUCLEOTIDE SEQUENCE [LARGE SCALE GENOMIC DNA]</scope>
    <source>
        <strain evidence="3">ATCC 35678 / DSM 2160 / CIP 103997 / JCM 8858 / NBRC 14720 / NCIMB 2260 / Gabara</strain>
    </source>
</reference>
<dbReference type="RefSeq" id="WP_011322395.1">
    <property type="nucleotide sequence ID" value="NC_007426.1"/>
</dbReference>
<dbReference type="InterPro" id="IPR055898">
    <property type="entry name" value="DUF7475"/>
</dbReference>
<evidence type="ECO:0000313" key="3">
    <source>
        <dbReference type="Proteomes" id="UP000002698"/>
    </source>
</evidence>
<keyword evidence="1" id="KW-0812">Transmembrane</keyword>
<evidence type="ECO:0000256" key="1">
    <source>
        <dbReference type="SAM" id="Phobius"/>
    </source>
</evidence>
<proteinExistence type="predicted"/>
<protein>
    <submittedName>
        <fullName evidence="2">Uncharacterized protein</fullName>
    </submittedName>
</protein>
<organism evidence="2 3">
    <name type="scientific">Natronomonas pharaonis (strain ATCC 35678 / DSM 2160 / CIP 103997 / JCM 8858 / NBRC 14720 / NCIMB 2260 / Gabara)</name>
    <name type="common">Halobacterium pharaonis</name>
    <dbReference type="NCBI Taxonomy" id="348780"/>
    <lineage>
        <taxon>Archaea</taxon>
        <taxon>Methanobacteriati</taxon>
        <taxon>Methanobacteriota</taxon>
        <taxon>Stenosarchaea group</taxon>
        <taxon>Halobacteria</taxon>
        <taxon>Halobacteriales</taxon>
        <taxon>Natronomonadaceae</taxon>
        <taxon>Natronomonas</taxon>
    </lineage>
</organism>
<gene>
    <name evidence="2" type="ordered locus">NP_1338A</name>
</gene>
<dbReference type="HOGENOM" id="CLU_157002_0_0_2"/>
<dbReference type="AlphaFoldDB" id="A0A1U7EUT5"/>
<name>A0A1U7EUT5_NATPD</name>
<dbReference type="STRING" id="348780.NP_1338A"/>
<feature type="transmembrane region" description="Helical" evidence="1">
    <location>
        <begin position="68"/>
        <end position="87"/>
    </location>
</feature>
<feature type="transmembrane region" description="Helical" evidence="1">
    <location>
        <begin position="41"/>
        <end position="61"/>
    </location>
</feature>
<feature type="transmembrane region" description="Helical" evidence="1">
    <location>
        <begin position="99"/>
        <end position="117"/>
    </location>
</feature>